<keyword evidence="3" id="KW-1185">Reference proteome</keyword>
<evidence type="ECO:0000313" key="2">
    <source>
        <dbReference type="EMBL" id="MBR7674723.1"/>
    </source>
</evidence>
<evidence type="ECO:0000256" key="1">
    <source>
        <dbReference type="SAM" id="MobiDB-lite"/>
    </source>
</evidence>
<dbReference type="AlphaFoldDB" id="A0A8T4IVY0"/>
<feature type="region of interest" description="Disordered" evidence="1">
    <location>
        <begin position="100"/>
        <end position="131"/>
    </location>
</feature>
<proteinExistence type="predicted"/>
<name>A0A8T4IVY0_9ACTN</name>
<gene>
    <name evidence="2" type="ORF">KDA82_17190</name>
</gene>
<dbReference type="EMBL" id="JAGSMN010000375">
    <property type="protein sequence ID" value="MBR7674723.1"/>
    <property type="molecule type" value="Genomic_DNA"/>
</dbReference>
<feature type="compositionally biased region" description="Gly residues" evidence="1">
    <location>
        <begin position="1"/>
        <end position="16"/>
    </location>
</feature>
<accession>A0A8T4IVY0</accession>
<dbReference type="Proteomes" id="UP000675554">
    <property type="component" value="Unassembled WGS sequence"/>
</dbReference>
<protein>
    <submittedName>
        <fullName evidence="2">Uncharacterized protein</fullName>
    </submittedName>
</protein>
<feature type="region of interest" description="Disordered" evidence="1">
    <location>
        <begin position="1"/>
        <end position="30"/>
    </location>
</feature>
<sequence>MGEGQGSGPGRLGLDGQGTLSQGDRLRNAARDLDAMGKSLGKGVGPDLGFPSFVDSLFGDDTYGEYGGQRAFPPFARAWNEEIDALAGALREIHAKIGDGVATTNGTDKGAGGRMRGIDTPGVPGSGERGR</sequence>
<comment type="caution">
    <text evidence="2">The sequence shown here is derived from an EMBL/GenBank/DDBJ whole genome shotgun (WGS) entry which is preliminary data.</text>
</comment>
<evidence type="ECO:0000313" key="3">
    <source>
        <dbReference type="Proteomes" id="UP000675554"/>
    </source>
</evidence>
<organism evidence="2 3">
    <name type="scientific">Streptomyces daliensis</name>
    <dbReference type="NCBI Taxonomy" id="299421"/>
    <lineage>
        <taxon>Bacteria</taxon>
        <taxon>Bacillati</taxon>
        <taxon>Actinomycetota</taxon>
        <taxon>Actinomycetes</taxon>
        <taxon>Kitasatosporales</taxon>
        <taxon>Streptomycetaceae</taxon>
        <taxon>Streptomyces</taxon>
    </lineage>
</organism>
<reference evidence="2" key="1">
    <citation type="submission" date="2021-04" db="EMBL/GenBank/DDBJ databases">
        <title>Sequencing of actinobacteria type strains.</title>
        <authorList>
            <person name="Nguyen G.-S."/>
            <person name="Wentzel A."/>
        </authorList>
    </citation>
    <scope>NUCLEOTIDE SEQUENCE</scope>
    <source>
        <strain evidence="2">DSM 42095</strain>
    </source>
</reference>